<sequence>MRTGGPHRAGRLCPSKQQQYVGHSIPSTQPTRLPHLACLIPQVEAVRGALIREGRSAPGYVSQDFLRFGRSAAVDADTRTNFYRQGWRYVRPNIFFPDTEWSY</sequence>
<feature type="non-terminal residue" evidence="2">
    <location>
        <position position="1"/>
    </location>
</feature>
<reference evidence="2" key="1">
    <citation type="submission" date="2023-06" db="EMBL/GenBank/DDBJ databases">
        <authorList>
            <person name="Delattre M."/>
        </authorList>
    </citation>
    <scope>NUCLEOTIDE SEQUENCE</scope>
    <source>
        <strain evidence="2">AF72</strain>
    </source>
</reference>
<protein>
    <submittedName>
        <fullName evidence="2">Uncharacterized protein</fullName>
    </submittedName>
</protein>
<accession>A0AA36D7A1</accession>
<proteinExistence type="predicted"/>
<evidence type="ECO:0000313" key="3">
    <source>
        <dbReference type="Proteomes" id="UP001177023"/>
    </source>
</evidence>
<feature type="region of interest" description="Disordered" evidence="1">
    <location>
        <begin position="1"/>
        <end position="29"/>
    </location>
</feature>
<dbReference type="AlphaFoldDB" id="A0AA36D7A1"/>
<evidence type="ECO:0000256" key="1">
    <source>
        <dbReference type="SAM" id="MobiDB-lite"/>
    </source>
</evidence>
<evidence type="ECO:0000313" key="2">
    <source>
        <dbReference type="EMBL" id="CAJ0581097.1"/>
    </source>
</evidence>
<keyword evidence="3" id="KW-1185">Reference proteome</keyword>
<comment type="caution">
    <text evidence="2">The sequence shown here is derived from an EMBL/GenBank/DDBJ whole genome shotgun (WGS) entry which is preliminary data.</text>
</comment>
<dbReference type="EMBL" id="CATQJA010002662">
    <property type="protein sequence ID" value="CAJ0581097.1"/>
    <property type="molecule type" value="Genomic_DNA"/>
</dbReference>
<name>A0AA36D7A1_9BILA</name>
<dbReference type="Proteomes" id="UP001177023">
    <property type="component" value="Unassembled WGS sequence"/>
</dbReference>
<gene>
    <name evidence="2" type="ORF">MSPICULIGERA_LOCUS19265</name>
</gene>
<organism evidence="2 3">
    <name type="scientific">Mesorhabditis spiculigera</name>
    <dbReference type="NCBI Taxonomy" id="96644"/>
    <lineage>
        <taxon>Eukaryota</taxon>
        <taxon>Metazoa</taxon>
        <taxon>Ecdysozoa</taxon>
        <taxon>Nematoda</taxon>
        <taxon>Chromadorea</taxon>
        <taxon>Rhabditida</taxon>
        <taxon>Rhabditina</taxon>
        <taxon>Rhabditomorpha</taxon>
        <taxon>Rhabditoidea</taxon>
        <taxon>Rhabditidae</taxon>
        <taxon>Mesorhabditinae</taxon>
        <taxon>Mesorhabditis</taxon>
    </lineage>
</organism>
<feature type="compositionally biased region" description="Polar residues" evidence="1">
    <location>
        <begin position="15"/>
        <end position="29"/>
    </location>
</feature>